<gene>
    <name evidence="2" type="ORF">TMU3MR103_1017</name>
</gene>
<dbReference type="EC" id="1.-.-.-" evidence="2"/>
<name>A0A091CD43_9ENTE</name>
<keyword evidence="1 2" id="KW-0560">Oxidoreductase</keyword>
<dbReference type="InterPro" id="IPR036291">
    <property type="entry name" value="NAD(P)-bd_dom_sf"/>
</dbReference>
<dbReference type="GO" id="GO:0016491">
    <property type="term" value="F:oxidoreductase activity"/>
    <property type="evidence" value="ECO:0007669"/>
    <property type="project" value="UniProtKB-KW"/>
</dbReference>
<dbReference type="Proteomes" id="UP000029381">
    <property type="component" value="Unassembled WGS sequence"/>
</dbReference>
<dbReference type="InterPro" id="IPR002347">
    <property type="entry name" value="SDR_fam"/>
</dbReference>
<dbReference type="PANTHER" id="PTHR43157:SF31">
    <property type="entry name" value="PHOSPHATIDYLINOSITOL-GLYCAN BIOSYNTHESIS CLASS F PROTEIN"/>
    <property type="match status" value="1"/>
</dbReference>
<accession>A0A091CD43</accession>
<evidence type="ECO:0000313" key="2">
    <source>
        <dbReference type="EMBL" id="KFN91433.1"/>
    </source>
</evidence>
<dbReference type="Pfam" id="PF00106">
    <property type="entry name" value="adh_short"/>
    <property type="match status" value="1"/>
</dbReference>
<keyword evidence="3" id="KW-1185">Reference proteome</keyword>
<proteinExistence type="predicted"/>
<evidence type="ECO:0000313" key="3">
    <source>
        <dbReference type="Proteomes" id="UP000029381"/>
    </source>
</evidence>
<dbReference type="PATRIC" id="fig|1302648.3.peg.987"/>
<dbReference type="RefSeq" id="WP_197052277.1">
    <property type="nucleotide sequence ID" value="NZ_JPVT01000096.1"/>
</dbReference>
<organism evidence="2 3">
    <name type="scientific">Tetragenococcus muriaticus 3MR10-3</name>
    <dbReference type="NCBI Taxonomy" id="1302648"/>
    <lineage>
        <taxon>Bacteria</taxon>
        <taxon>Bacillati</taxon>
        <taxon>Bacillota</taxon>
        <taxon>Bacilli</taxon>
        <taxon>Lactobacillales</taxon>
        <taxon>Enterococcaceae</taxon>
        <taxon>Tetragenococcus</taxon>
    </lineage>
</organism>
<dbReference type="Gene3D" id="3.40.50.720">
    <property type="entry name" value="NAD(P)-binding Rossmann-like Domain"/>
    <property type="match status" value="1"/>
</dbReference>
<dbReference type="PANTHER" id="PTHR43157">
    <property type="entry name" value="PHOSPHATIDYLINOSITOL-GLYCAN BIOSYNTHESIS CLASS F PROTEIN-RELATED"/>
    <property type="match status" value="1"/>
</dbReference>
<evidence type="ECO:0000256" key="1">
    <source>
        <dbReference type="ARBA" id="ARBA00023002"/>
    </source>
</evidence>
<dbReference type="AlphaFoldDB" id="A0A091CD43"/>
<protein>
    <submittedName>
        <fullName evidence="2">Short-chain dehydrogenase/reductase</fullName>
        <ecNumber evidence="2">1.-.-.-</ecNumber>
    </submittedName>
</protein>
<dbReference type="EMBL" id="JPVT01000096">
    <property type="protein sequence ID" value="KFN91433.1"/>
    <property type="molecule type" value="Genomic_DNA"/>
</dbReference>
<dbReference type="SUPFAM" id="SSF51735">
    <property type="entry name" value="NAD(P)-binding Rossmann-fold domains"/>
    <property type="match status" value="1"/>
</dbReference>
<sequence length="172" mass="18987">MKPLSDATILITGATDGLGKMTAERFAKQGARVLLHGRNKEKGTQVLEEIKQTTNNQNIAYFNGDFSSLSSVAELSEQIISNDERLDILINNVGIGGGPRSKDEREISQDGFELRWAVNYLAQVLLTKKLLPIINEGARIINIASVGQSPIDFDDLKMEKIMMGTWHTLEAN</sequence>
<comment type="caution">
    <text evidence="2">The sequence shown here is derived from an EMBL/GenBank/DDBJ whole genome shotgun (WGS) entry which is preliminary data.</text>
</comment>
<dbReference type="PRINTS" id="PR00081">
    <property type="entry name" value="GDHRDH"/>
</dbReference>
<reference evidence="2 3" key="1">
    <citation type="submission" date="2014-08" db="EMBL/GenBank/DDBJ databases">
        <title>Genome sequence of Tetragenococcus muriaticus.</title>
        <authorList>
            <person name="Chuea-nongthon C."/>
            <person name="Rodtong S."/>
            <person name="Yongsawatdigul J."/>
            <person name="Steele J.L."/>
            <person name="Liu X.-y."/>
            <person name="Speers J."/>
            <person name="Glasner J.D."/>
            <person name="Neeno-Eckwall E.C."/>
        </authorList>
    </citation>
    <scope>NUCLEOTIDE SEQUENCE [LARGE SCALE GENOMIC DNA]</scope>
    <source>
        <strain evidence="2 3">3MR10-3</strain>
    </source>
</reference>